<dbReference type="SUPFAM" id="SSF53335">
    <property type="entry name" value="S-adenosyl-L-methionine-dependent methyltransferases"/>
    <property type="match status" value="1"/>
</dbReference>
<protein>
    <recommendedName>
        <fullName evidence="1">Methyltransferase type 11 domain-containing protein</fullName>
    </recommendedName>
</protein>
<dbReference type="GO" id="GO:0008757">
    <property type="term" value="F:S-adenosylmethionine-dependent methyltransferase activity"/>
    <property type="evidence" value="ECO:0007669"/>
    <property type="project" value="InterPro"/>
</dbReference>
<accession>A0A846MWW0</accession>
<dbReference type="RefSeq" id="WP_167082115.1">
    <property type="nucleotide sequence ID" value="NZ_BAAADC010000001.1"/>
</dbReference>
<name>A0A846MWW0_9PROT</name>
<dbReference type="InterPro" id="IPR029063">
    <property type="entry name" value="SAM-dependent_MTases_sf"/>
</dbReference>
<proteinExistence type="predicted"/>
<comment type="caution">
    <text evidence="2">The sequence shown here is derived from an EMBL/GenBank/DDBJ whole genome shotgun (WGS) entry which is preliminary data.</text>
</comment>
<sequence>MSIYKLIIPLQVLFRGSRMRRFAEMFSLSDSMRIIDVGGRKSNWTLVDKQPDITITNIEFNSYEDGRFHYVHTDGGKLPYADQSFDLCYSNSVIEHVGGENARKLFAEEIRRIAPRYYVQTPYKWFFTDPHTVGPFVHWLPKAWQRKLIRWCSFWGLVDRPSQAKIDALLEEINLLSEREFAALFPDATILRERFLGMTKSLIAVRL</sequence>
<dbReference type="Gene3D" id="3.40.50.150">
    <property type="entry name" value="Vaccinia Virus protein VP39"/>
    <property type="match status" value="1"/>
</dbReference>
<feature type="domain" description="Methyltransferase type 11" evidence="1">
    <location>
        <begin position="66"/>
        <end position="113"/>
    </location>
</feature>
<evidence type="ECO:0000313" key="2">
    <source>
        <dbReference type="EMBL" id="NIK88024.1"/>
    </source>
</evidence>
<evidence type="ECO:0000313" key="3">
    <source>
        <dbReference type="Proteomes" id="UP000570514"/>
    </source>
</evidence>
<dbReference type="Pfam" id="PF08241">
    <property type="entry name" value="Methyltransf_11"/>
    <property type="match status" value="1"/>
</dbReference>
<keyword evidence="3" id="KW-1185">Reference proteome</keyword>
<dbReference type="AlphaFoldDB" id="A0A846MWW0"/>
<dbReference type="InterPro" id="IPR013216">
    <property type="entry name" value="Methyltransf_11"/>
</dbReference>
<dbReference type="Proteomes" id="UP000570514">
    <property type="component" value="Unassembled WGS sequence"/>
</dbReference>
<gene>
    <name evidence="2" type="ORF">FHS83_001342</name>
</gene>
<reference evidence="2 3" key="1">
    <citation type="submission" date="2020-03" db="EMBL/GenBank/DDBJ databases">
        <title>Genomic Encyclopedia of Type Strains, Phase IV (KMG-IV): sequencing the most valuable type-strain genomes for metagenomic binning, comparative biology and taxonomic classification.</title>
        <authorList>
            <person name="Goeker M."/>
        </authorList>
    </citation>
    <scope>NUCLEOTIDE SEQUENCE [LARGE SCALE GENOMIC DNA]</scope>
    <source>
        <strain evidence="2 3">DSM 19867</strain>
    </source>
</reference>
<dbReference type="EMBL" id="JAASRM010000001">
    <property type="protein sequence ID" value="NIK88024.1"/>
    <property type="molecule type" value="Genomic_DNA"/>
</dbReference>
<evidence type="ECO:0000259" key="1">
    <source>
        <dbReference type="Pfam" id="PF08241"/>
    </source>
</evidence>
<organism evidence="2 3">
    <name type="scientific">Rhizomicrobium palustre</name>
    <dbReference type="NCBI Taxonomy" id="189966"/>
    <lineage>
        <taxon>Bacteria</taxon>
        <taxon>Pseudomonadati</taxon>
        <taxon>Pseudomonadota</taxon>
        <taxon>Alphaproteobacteria</taxon>
        <taxon>Micropepsales</taxon>
        <taxon>Micropepsaceae</taxon>
        <taxon>Rhizomicrobium</taxon>
    </lineage>
</organism>